<gene>
    <name evidence="1" type="ORF">EGYM00163_LOCUS29644</name>
</gene>
<sequence>MYDDLHAETPGHGALSGGTVISLRKMPSPSPIITEQNWVFMHNKNMGTAKFHSPKHFTSSTSCCAGAGIAVAQDVCAPTQGCASGGGRVKGGSKSGCNSGYRWLKSGYWRLDSGY</sequence>
<evidence type="ECO:0000313" key="1">
    <source>
        <dbReference type="EMBL" id="CAE0818476.1"/>
    </source>
</evidence>
<accession>A0A7S4FXL4</accession>
<reference evidence="1" key="1">
    <citation type="submission" date="2021-01" db="EMBL/GenBank/DDBJ databases">
        <authorList>
            <person name="Corre E."/>
            <person name="Pelletier E."/>
            <person name="Niang G."/>
            <person name="Scheremetjew M."/>
            <person name="Finn R."/>
            <person name="Kale V."/>
            <person name="Holt S."/>
            <person name="Cochrane G."/>
            <person name="Meng A."/>
            <person name="Brown T."/>
            <person name="Cohen L."/>
        </authorList>
    </citation>
    <scope>NUCLEOTIDE SEQUENCE</scope>
    <source>
        <strain evidence="1">CCMP1594</strain>
    </source>
</reference>
<dbReference type="EMBL" id="HBJA01085143">
    <property type="protein sequence ID" value="CAE0818476.1"/>
    <property type="molecule type" value="Transcribed_RNA"/>
</dbReference>
<proteinExistence type="predicted"/>
<dbReference type="AlphaFoldDB" id="A0A7S4FXL4"/>
<organism evidence="1">
    <name type="scientific">Eutreptiella gymnastica</name>
    <dbReference type="NCBI Taxonomy" id="73025"/>
    <lineage>
        <taxon>Eukaryota</taxon>
        <taxon>Discoba</taxon>
        <taxon>Euglenozoa</taxon>
        <taxon>Euglenida</taxon>
        <taxon>Spirocuta</taxon>
        <taxon>Euglenophyceae</taxon>
        <taxon>Eutreptiales</taxon>
        <taxon>Eutreptiaceae</taxon>
        <taxon>Eutreptiella</taxon>
    </lineage>
</organism>
<protein>
    <submittedName>
        <fullName evidence="1">Uncharacterized protein</fullName>
    </submittedName>
</protein>
<name>A0A7S4FXL4_9EUGL</name>